<protein>
    <submittedName>
        <fullName evidence="2">Uncharacterized protein</fullName>
    </submittedName>
</protein>
<dbReference type="Proteomes" id="UP001601992">
    <property type="component" value="Unassembled WGS sequence"/>
</dbReference>
<sequence>MPSRSRTTSNDRPASAPEPESLPASAERPAAPAATINLPYLSAEVAIPGPGIRIKAGPVNLAIPTRYLYYGGLGALTIAGTVEWPITGALAATGLIINRMRKPAPAQPDTAPAGAQKKPSHQ</sequence>
<gene>
    <name evidence="2" type="ORF">ACFYXQ_24530</name>
</gene>
<evidence type="ECO:0000313" key="2">
    <source>
        <dbReference type="EMBL" id="MFF3570953.1"/>
    </source>
</evidence>
<accession>A0ABW6S5U9</accession>
<proteinExistence type="predicted"/>
<feature type="compositionally biased region" description="Polar residues" evidence="1">
    <location>
        <begin position="1"/>
        <end position="12"/>
    </location>
</feature>
<feature type="region of interest" description="Disordered" evidence="1">
    <location>
        <begin position="1"/>
        <end position="30"/>
    </location>
</feature>
<feature type="compositionally biased region" description="Low complexity" evidence="1">
    <location>
        <begin position="13"/>
        <end position="30"/>
    </location>
</feature>
<reference evidence="2 3" key="1">
    <citation type="submission" date="2024-10" db="EMBL/GenBank/DDBJ databases">
        <title>The Natural Products Discovery Center: Release of the First 8490 Sequenced Strains for Exploring Actinobacteria Biosynthetic Diversity.</title>
        <authorList>
            <person name="Kalkreuter E."/>
            <person name="Kautsar S.A."/>
            <person name="Yang D."/>
            <person name="Bader C.D."/>
            <person name="Teijaro C.N."/>
            <person name="Fluegel L."/>
            <person name="Davis C.M."/>
            <person name="Simpson J.R."/>
            <person name="Lauterbach L."/>
            <person name="Steele A.D."/>
            <person name="Gui C."/>
            <person name="Meng S."/>
            <person name="Li G."/>
            <person name="Viehrig K."/>
            <person name="Ye F."/>
            <person name="Su P."/>
            <person name="Kiefer A.F."/>
            <person name="Nichols A."/>
            <person name="Cepeda A.J."/>
            <person name="Yan W."/>
            <person name="Fan B."/>
            <person name="Jiang Y."/>
            <person name="Adhikari A."/>
            <person name="Zheng C.-J."/>
            <person name="Schuster L."/>
            <person name="Cowan T.M."/>
            <person name="Smanski M.J."/>
            <person name="Chevrette M.G."/>
            <person name="De Carvalho L.P.S."/>
            <person name="Shen B."/>
        </authorList>
    </citation>
    <scope>NUCLEOTIDE SEQUENCE [LARGE SCALE GENOMIC DNA]</scope>
    <source>
        <strain evidence="2 3">NPDC002593</strain>
    </source>
</reference>
<comment type="caution">
    <text evidence="2">The sequence shown here is derived from an EMBL/GenBank/DDBJ whole genome shotgun (WGS) entry which is preliminary data.</text>
</comment>
<evidence type="ECO:0000256" key="1">
    <source>
        <dbReference type="SAM" id="MobiDB-lite"/>
    </source>
</evidence>
<feature type="region of interest" description="Disordered" evidence="1">
    <location>
        <begin position="101"/>
        <end position="122"/>
    </location>
</feature>
<keyword evidence="3" id="KW-1185">Reference proteome</keyword>
<dbReference type="RefSeq" id="WP_040820702.1">
    <property type="nucleotide sequence ID" value="NZ_JBIAQY010000008.1"/>
</dbReference>
<organism evidence="2 3">
    <name type="scientific">Nocardia jiangxiensis</name>
    <dbReference type="NCBI Taxonomy" id="282685"/>
    <lineage>
        <taxon>Bacteria</taxon>
        <taxon>Bacillati</taxon>
        <taxon>Actinomycetota</taxon>
        <taxon>Actinomycetes</taxon>
        <taxon>Mycobacteriales</taxon>
        <taxon>Nocardiaceae</taxon>
        <taxon>Nocardia</taxon>
    </lineage>
</organism>
<dbReference type="EMBL" id="JBIAQY010000008">
    <property type="protein sequence ID" value="MFF3570953.1"/>
    <property type="molecule type" value="Genomic_DNA"/>
</dbReference>
<evidence type="ECO:0000313" key="3">
    <source>
        <dbReference type="Proteomes" id="UP001601992"/>
    </source>
</evidence>
<name>A0ABW6S5U9_9NOCA</name>